<protein>
    <recommendedName>
        <fullName evidence="7">Reverse transcriptase domain-containing protein</fullName>
    </recommendedName>
</protein>
<gene>
    <name evidence="5" type="ORF">HOLleu_24917</name>
</gene>
<dbReference type="Gene3D" id="3.10.10.10">
    <property type="entry name" value="HIV Type 1 Reverse Transcriptase, subunit A, domain 1"/>
    <property type="match status" value="1"/>
</dbReference>
<dbReference type="CDD" id="cd01647">
    <property type="entry name" value="RT_LTR"/>
    <property type="match status" value="1"/>
</dbReference>
<dbReference type="GO" id="GO:0008270">
    <property type="term" value="F:zinc ion binding"/>
    <property type="evidence" value="ECO:0007669"/>
    <property type="project" value="InterPro"/>
</dbReference>
<dbReference type="GO" id="GO:0006508">
    <property type="term" value="P:proteolysis"/>
    <property type="evidence" value="ECO:0007669"/>
    <property type="project" value="InterPro"/>
</dbReference>
<dbReference type="GO" id="GO:0003676">
    <property type="term" value="F:nucleic acid binding"/>
    <property type="evidence" value="ECO:0007669"/>
    <property type="project" value="InterPro"/>
</dbReference>
<dbReference type="InterPro" id="IPR036875">
    <property type="entry name" value="Znf_CCHC_sf"/>
</dbReference>
<dbReference type="PANTHER" id="PTHR37984">
    <property type="entry name" value="PROTEIN CBG26694"/>
    <property type="match status" value="1"/>
</dbReference>
<dbReference type="GO" id="GO:0004190">
    <property type="term" value="F:aspartic-type endopeptidase activity"/>
    <property type="evidence" value="ECO:0007669"/>
    <property type="project" value="InterPro"/>
</dbReference>
<proteinExistence type="predicted"/>
<dbReference type="SUPFAM" id="SSF56672">
    <property type="entry name" value="DNA/RNA polymerases"/>
    <property type="match status" value="1"/>
</dbReference>
<dbReference type="Gene3D" id="4.10.60.10">
    <property type="entry name" value="Zinc finger, CCHC-type"/>
    <property type="match status" value="1"/>
</dbReference>
<dbReference type="OrthoDB" id="10068942at2759"/>
<dbReference type="InterPro" id="IPR001878">
    <property type="entry name" value="Znf_CCHC"/>
</dbReference>
<dbReference type="SUPFAM" id="SSF57756">
    <property type="entry name" value="Retrovirus zinc finger-like domains"/>
    <property type="match status" value="1"/>
</dbReference>
<evidence type="ECO:0008006" key="7">
    <source>
        <dbReference type="Google" id="ProtNLM"/>
    </source>
</evidence>
<dbReference type="InterPro" id="IPR000477">
    <property type="entry name" value="RT_dom"/>
</dbReference>
<comment type="caution">
    <text evidence="5">The sequence shown here is derived from an EMBL/GenBank/DDBJ whole genome shotgun (WGS) entry which is preliminary data.</text>
</comment>
<keyword evidence="6" id="KW-1185">Reference proteome</keyword>
<evidence type="ECO:0000313" key="6">
    <source>
        <dbReference type="Proteomes" id="UP001152320"/>
    </source>
</evidence>
<sequence>MAYLSQPPPFLQSAGVSTVPWEQWISVFETYLLASGGEEYSAERKRAMLLHCIGVEGQRIFQTLPKLPDSVKLDTYQGAVKVLEDYFIPSVIVVAERYRFRQRAQKTGETIDCYVASLRELSKTCDFGPMTDEMIRDQIIEKTATPRVRERLLMEKDLKLDGAIETAKCIENAMKEAKAIGNSLTKVTLEQDVYRLTSRGNKPNVTKTGTKTKRVCYRCGSTQHIASDPNCKARDKKCRNCKKIGHFAVMCRSKPIAQTKNDVREVTTQNSTGPPAYHIPSNPGDGNYEVLANDSNGRKGSKSKRIRCVVMINGVPIQLDVDTGSGVSILSEEVFSKSFLSEALVKVPEGIKLSSYTKHKIEVIGCFEATVSYLDRVANTIFFVVKSGSNLLGRDLIQKLGINILGSQLSCFALSEDSSSNNPVIQGNFVLPNYIKSFQNMFADTTILPTIKGMIHKVHVDKSVKPKHQKLRRLPFGVRKLVSQELSRLESMGVIEKIDSSEWVSPIVVSYKKSGNVRICVDLRQVNKAVIPDSFPLPKIDELLGELRNAKLFSQLDLAAAYHQLLLHPDSRPLTAFITHDGLFQYKRVCFGLSSAPSVFQKMMQSMLAGLSGVQCYLDDVIVYGKDEEEHNENLREVLTRLDSYGVKLNDKCKFNQSSIKFLGHIISSEGIRVDDKYNALANASVPKDPKSLRSFLGLAGYFSKYIPNFAQLVEPLRAILRKG</sequence>
<feature type="domain" description="Peptidase A2" evidence="3">
    <location>
        <begin position="317"/>
        <end position="396"/>
    </location>
</feature>
<dbReference type="InterPro" id="IPR001995">
    <property type="entry name" value="Peptidase_A2_cat"/>
</dbReference>
<dbReference type="Pfam" id="PF00098">
    <property type="entry name" value="zf-CCHC"/>
    <property type="match status" value="1"/>
</dbReference>
<dbReference type="Gene3D" id="2.40.70.10">
    <property type="entry name" value="Acid Proteases"/>
    <property type="match status" value="1"/>
</dbReference>
<evidence type="ECO:0000259" key="4">
    <source>
        <dbReference type="PROSITE" id="PS50878"/>
    </source>
</evidence>
<dbReference type="InterPro" id="IPR043502">
    <property type="entry name" value="DNA/RNA_pol_sf"/>
</dbReference>
<reference evidence="5" key="1">
    <citation type="submission" date="2021-10" db="EMBL/GenBank/DDBJ databases">
        <title>Tropical sea cucumber genome reveals ecological adaptation and Cuvierian tubules defense mechanism.</title>
        <authorList>
            <person name="Chen T."/>
        </authorList>
    </citation>
    <scope>NUCLEOTIDE SEQUENCE</scope>
    <source>
        <strain evidence="5">Nanhai2018</strain>
        <tissue evidence="5">Muscle</tissue>
    </source>
</reference>
<accession>A0A9Q1BRV4</accession>
<dbReference type="InterPro" id="IPR050951">
    <property type="entry name" value="Retrovirus_Pol_polyprotein"/>
</dbReference>
<dbReference type="SMART" id="SM00343">
    <property type="entry name" value="ZnF_C2HC"/>
    <property type="match status" value="2"/>
</dbReference>
<dbReference type="PANTHER" id="PTHR37984:SF15">
    <property type="entry name" value="INTEGRASE CATALYTIC DOMAIN-CONTAINING PROTEIN"/>
    <property type="match status" value="1"/>
</dbReference>
<feature type="region of interest" description="Disordered" evidence="2">
    <location>
        <begin position="261"/>
        <end position="284"/>
    </location>
</feature>
<dbReference type="EMBL" id="JAIZAY010000012">
    <property type="protein sequence ID" value="KAJ8031657.1"/>
    <property type="molecule type" value="Genomic_DNA"/>
</dbReference>
<name>A0A9Q1BRV4_HOLLE</name>
<evidence type="ECO:0000256" key="1">
    <source>
        <dbReference type="ARBA" id="ARBA00022801"/>
    </source>
</evidence>
<dbReference type="InterPro" id="IPR021109">
    <property type="entry name" value="Peptidase_aspartic_dom_sf"/>
</dbReference>
<dbReference type="Proteomes" id="UP001152320">
    <property type="component" value="Chromosome 12"/>
</dbReference>
<dbReference type="AlphaFoldDB" id="A0A9Q1BRV4"/>
<dbReference type="Pfam" id="PF00078">
    <property type="entry name" value="RVT_1"/>
    <property type="match status" value="1"/>
</dbReference>
<organism evidence="5 6">
    <name type="scientific">Holothuria leucospilota</name>
    <name type="common">Black long sea cucumber</name>
    <name type="synonym">Mertensiothuria leucospilota</name>
    <dbReference type="NCBI Taxonomy" id="206669"/>
    <lineage>
        <taxon>Eukaryota</taxon>
        <taxon>Metazoa</taxon>
        <taxon>Echinodermata</taxon>
        <taxon>Eleutherozoa</taxon>
        <taxon>Echinozoa</taxon>
        <taxon>Holothuroidea</taxon>
        <taxon>Aspidochirotacea</taxon>
        <taxon>Aspidochirotida</taxon>
        <taxon>Holothuriidae</taxon>
        <taxon>Holothuria</taxon>
    </lineage>
</organism>
<evidence type="ECO:0000313" key="5">
    <source>
        <dbReference type="EMBL" id="KAJ8031657.1"/>
    </source>
</evidence>
<dbReference type="InterPro" id="IPR043128">
    <property type="entry name" value="Rev_trsase/Diguanyl_cyclase"/>
</dbReference>
<dbReference type="PROSITE" id="PS50878">
    <property type="entry name" value="RT_POL"/>
    <property type="match status" value="1"/>
</dbReference>
<feature type="domain" description="Reverse transcriptase" evidence="4">
    <location>
        <begin position="491"/>
        <end position="667"/>
    </location>
</feature>
<evidence type="ECO:0000256" key="2">
    <source>
        <dbReference type="SAM" id="MobiDB-lite"/>
    </source>
</evidence>
<dbReference type="Gene3D" id="3.30.70.270">
    <property type="match status" value="2"/>
</dbReference>
<feature type="compositionally biased region" description="Polar residues" evidence="2">
    <location>
        <begin position="261"/>
        <end position="273"/>
    </location>
</feature>
<evidence type="ECO:0000259" key="3">
    <source>
        <dbReference type="PROSITE" id="PS50175"/>
    </source>
</evidence>
<dbReference type="SUPFAM" id="SSF50630">
    <property type="entry name" value="Acid proteases"/>
    <property type="match status" value="1"/>
</dbReference>
<keyword evidence="1" id="KW-0378">Hydrolase</keyword>
<dbReference type="PROSITE" id="PS50175">
    <property type="entry name" value="ASP_PROT_RETROV"/>
    <property type="match status" value="1"/>
</dbReference>